<dbReference type="OrthoDB" id="9795206at2"/>
<dbReference type="STRING" id="1121306.SAMN02745196_00169"/>
<accession>A0A1M5SHX3</accession>
<evidence type="ECO:0000313" key="2">
    <source>
        <dbReference type="EMBL" id="SHH37868.1"/>
    </source>
</evidence>
<dbReference type="PANTHER" id="PTHR43415">
    <property type="entry name" value="SPERMIDINE N(1)-ACETYLTRANSFERASE"/>
    <property type="match status" value="1"/>
</dbReference>
<evidence type="ECO:0000313" key="3">
    <source>
        <dbReference type="Proteomes" id="UP000184526"/>
    </source>
</evidence>
<proteinExistence type="predicted"/>
<dbReference type="InterPro" id="IPR016181">
    <property type="entry name" value="Acyl_CoA_acyltransferase"/>
</dbReference>
<dbReference type="Pfam" id="PF13302">
    <property type="entry name" value="Acetyltransf_3"/>
    <property type="match status" value="1"/>
</dbReference>
<dbReference type="GO" id="GO:0016747">
    <property type="term" value="F:acyltransferase activity, transferring groups other than amino-acyl groups"/>
    <property type="evidence" value="ECO:0007669"/>
    <property type="project" value="InterPro"/>
</dbReference>
<evidence type="ECO:0000259" key="1">
    <source>
        <dbReference type="PROSITE" id="PS51186"/>
    </source>
</evidence>
<dbReference type="Gene3D" id="3.40.630.30">
    <property type="match status" value="1"/>
</dbReference>
<protein>
    <submittedName>
        <fullName evidence="2">Protein N-acetyltransferase, RimJ/RimL family</fullName>
    </submittedName>
</protein>
<dbReference type="InterPro" id="IPR000182">
    <property type="entry name" value="GNAT_dom"/>
</dbReference>
<gene>
    <name evidence="2" type="ORF">SAMN02745196_00169</name>
</gene>
<organism evidence="2 3">
    <name type="scientific">Clostridium collagenovorans DSM 3089</name>
    <dbReference type="NCBI Taxonomy" id="1121306"/>
    <lineage>
        <taxon>Bacteria</taxon>
        <taxon>Bacillati</taxon>
        <taxon>Bacillota</taxon>
        <taxon>Clostridia</taxon>
        <taxon>Eubacteriales</taxon>
        <taxon>Clostridiaceae</taxon>
        <taxon>Clostridium</taxon>
    </lineage>
</organism>
<dbReference type="RefSeq" id="WP_072829096.1">
    <property type="nucleotide sequence ID" value="NZ_FQXP01000003.1"/>
</dbReference>
<name>A0A1M5SHX3_9CLOT</name>
<dbReference type="PROSITE" id="PS51186">
    <property type="entry name" value="GNAT"/>
    <property type="match status" value="1"/>
</dbReference>
<feature type="domain" description="N-acetyltransferase" evidence="1">
    <location>
        <begin position="12"/>
        <end position="175"/>
    </location>
</feature>
<keyword evidence="2" id="KW-0808">Transferase</keyword>
<keyword evidence="3" id="KW-1185">Reference proteome</keyword>
<reference evidence="2 3" key="1">
    <citation type="submission" date="2016-11" db="EMBL/GenBank/DDBJ databases">
        <authorList>
            <person name="Jaros S."/>
            <person name="Januszkiewicz K."/>
            <person name="Wedrychowicz H."/>
        </authorList>
    </citation>
    <scope>NUCLEOTIDE SEQUENCE [LARGE SCALE GENOMIC DNA]</scope>
    <source>
        <strain evidence="2 3">DSM 3089</strain>
    </source>
</reference>
<sequence>MNKLRKLVGERCFLSPVDISETEIVAKWSNDIDVALKTGDISDMISYEIQKSYLEGMNSRSGYGFYIVDKCKDEVIGIARLMRINFISRNAVMGMFIGEKDNRGKGLGTEATKLLLDFGFNILNLKNIMVEVVSFNEASLNLCRKCGFKEIGRRRKAIIYGKHEYDEVYMDILDEEFEDFVIEEHLR</sequence>
<dbReference type="AlphaFoldDB" id="A0A1M5SHX3"/>
<dbReference type="Proteomes" id="UP000184526">
    <property type="component" value="Unassembled WGS sequence"/>
</dbReference>
<dbReference type="PANTHER" id="PTHR43415:SF3">
    <property type="entry name" value="GNAT-FAMILY ACETYLTRANSFERASE"/>
    <property type="match status" value="1"/>
</dbReference>
<dbReference type="SUPFAM" id="SSF55729">
    <property type="entry name" value="Acyl-CoA N-acyltransferases (Nat)"/>
    <property type="match status" value="1"/>
</dbReference>
<dbReference type="EMBL" id="FQXP01000003">
    <property type="protein sequence ID" value="SHH37868.1"/>
    <property type="molecule type" value="Genomic_DNA"/>
</dbReference>